<keyword evidence="1" id="KW-1133">Transmembrane helix</keyword>
<reference evidence="2 3" key="1">
    <citation type="submission" date="2016-03" db="EMBL/GenBank/DDBJ databases">
        <title>Cyphomyrmex costatus WGS genome.</title>
        <authorList>
            <person name="Nygaard S."/>
            <person name="Hu H."/>
            <person name="Boomsma J."/>
            <person name="Zhang G."/>
        </authorList>
    </citation>
    <scope>NUCLEOTIDE SEQUENCE [LARGE SCALE GENOMIC DNA]</scope>
    <source>
        <strain evidence="2">MS0001</strain>
        <tissue evidence="2">Whole body</tissue>
    </source>
</reference>
<feature type="non-terminal residue" evidence="2">
    <location>
        <position position="1"/>
    </location>
</feature>
<evidence type="ECO:0000256" key="1">
    <source>
        <dbReference type="SAM" id="Phobius"/>
    </source>
</evidence>
<name>A0A195C2P1_9HYME</name>
<protein>
    <submittedName>
        <fullName evidence="2">Uncharacterized protein</fullName>
    </submittedName>
</protein>
<gene>
    <name evidence="2" type="ORF">ALC62_14455</name>
</gene>
<sequence>NTITREFEQFELLKSNNTTFCHVMSNLRGKTLVCRCNGFHASIHHKYKQERDHRIHIGDIWTILEKTSKFKLIFFIKARMVDTKWCYINIFNRILWLVCFISIICTAYSIKKLVCVDYEECNDELSSLSFNLLYVLGFQKKILNVKESLEGLMYLGFQKIPRHLHFWSRNIDTCLTYVITSNHKVTVLHRLGKHTAFSCATHSIQSRSKFLILNGNIIQEHAVLRSNKQIRLLTSCSYCKAKPSPNPIAINVRLVCTHKAVGGTAL</sequence>
<accession>A0A195C2P1</accession>
<proteinExistence type="predicted"/>
<dbReference type="AlphaFoldDB" id="A0A195C2P1"/>
<organism evidence="2 3">
    <name type="scientific">Cyphomyrmex costatus</name>
    <dbReference type="NCBI Taxonomy" id="456900"/>
    <lineage>
        <taxon>Eukaryota</taxon>
        <taxon>Metazoa</taxon>
        <taxon>Ecdysozoa</taxon>
        <taxon>Arthropoda</taxon>
        <taxon>Hexapoda</taxon>
        <taxon>Insecta</taxon>
        <taxon>Pterygota</taxon>
        <taxon>Neoptera</taxon>
        <taxon>Endopterygota</taxon>
        <taxon>Hymenoptera</taxon>
        <taxon>Apocrita</taxon>
        <taxon>Aculeata</taxon>
        <taxon>Formicoidea</taxon>
        <taxon>Formicidae</taxon>
        <taxon>Myrmicinae</taxon>
        <taxon>Cyphomyrmex</taxon>
    </lineage>
</organism>
<evidence type="ECO:0000313" key="2">
    <source>
        <dbReference type="EMBL" id="KYM94860.1"/>
    </source>
</evidence>
<keyword evidence="1" id="KW-0812">Transmembrane</keyword>
<keyword evidence="3" id="KW-1185">Reference proteome</keyword>
<dbReference type="Proteomes" id="UP000078542">
    <property type="component" value="Unassembled WGS sequence"/>
</dbReference>
<dbReference type="EMBL" id="KQ978344">
    <property type="protein sequence ID" value="KYM94860.1"/>
    <property type="molecule type" value="Genomic_DNA"/>
</dbReference>
<evidence type="ECO:0000313" key="3">
    <source>
        <dbReference type="Proteomes" id="UP000078542"/>
    </source>
</evidence>
<feature type="transmembrane region" description="Helical" evidence="1">
    <location>
        <begin position="90"/>
        <end position="110"/>
    </location>
</feature>
<keyword evidence="1" id="KW-0472">Membrane</keyword>